<dbReference type="EMBL" id="CP011797">
    <property type="protein sequence ID" value="ATX76520.1"/>
    <property type="molecule type" value="Genomic_DNA"/>
</dbReference>
<dbReference type="PROSITE" id="PS51257">
    <property type="entry name" value="PROKAR_LIPOPROTEIN"/>
    <property type="match status" value="1"/>
</dbReference>
<gene>
    <name evidence="2" type="ORF">REIFOR_01374</name>
</gene>
<dbReference type="SMART" id="SM00028">
    <property type="entry name" value="TPR"/>
    <property type="match status" value="5"/>
</dbReference>
<feature type="chain" id="PRO_5014771916" evidence="1">
    <location>
        <begin position="27"/>
        <end position="567"/>
    </location>
</feature>
<keyword evidence="3" id="KW-1185">Reference proteome</keyword>
<organism evidence="2 3">
    <name type="scientific">Reinekea forsetii</name>
    <dbReference type="NCBI Taxonomy" id="1336806"/>
    <lineage>
        <taxon>Bacteria</taxon>
        <taxon>Pseudomonadati</taxon>
        <taxon>Pseudomonadota</taxon>
        <taxon>Gammaproteobacteria</taxon>
        <taxon>Oceanospirillales</taxon>
        <taxon>Saccharospirillaceae</taxon>
        <taxon>Reinekea</taxon>
    </lineage>
</organism>
<dbReference type="KEGG" id="rfo:REIFOR_01374"/>
<dbReference type="SUPFAM" id="SSF48452">
    <property type="entry name" value="TPR-like"/>
    <property type="match status" value="2"/>
</dbReference>
<dbReference type="AlphaFoldDB" id="A0A2K8KP11"/>
<protein>
    <submittedName>
        <fullName evidence="2">TPR repeat protein</fullName>
    </submittedName>
</protein>
<evidence type="ECO:0000313" key="2">
    <source>
        <dbReference type="EMBL" id="ATX76520.1"/>
    </source>
</evidence>
<reference evidence="2 3" key="1">
    <citation type="journal article" date="2017" name="Environ. Microbiol.">
        <title>Genomic and physiological analyses of 'Reinekea forsetii' reveal a versatile opportunistic lifestyle during spring algae blooms.</title>
        <authorList>
            <person name="Avci B."/>
            <person name="Hahnke R.L."/>
            <person name="Chafee M."/>
            <person name="Fischer T."/>
            <person name="Gruber-Vodicka H."/>
            <person name="Tegetmeyer H.E."/>
            <person name="Harder J."/>
            <person name="Fuchs B.M."/>
            <person name="Amann R.I."/>
            <person name="Teeling H."/>
        </authorList>
    </citation>
    <scope>NUCLEOTIDE SEQUENCE [LARGE SCALE GENOMIC DNA]</scope>
    <source>
        <strain evidence="2 3">Hel1_31_D35</strain>
    </source>
</reference>
<evidence type="ECO:0000313" key="3">
    <source>
        <dbReference type="Proteomes" id="UP000229757"/>
    </source>
</evidence>
<dbReference type="InterPro" id="IPR019734">
    <property type="entry name" value="TPR_rpt"/>
</dbReference>
<dbReference type="Gene3D" id="1.25.40.10">
    <property type="entry name" value="Tetratricopeptide repeat domain"/>
    <property type="match status" value="3"/>
</dbReference>
<proteinExistence type="predicted"/>
<sequence length="567" mass="63194">MQFAIRLNTLFTLSAGLLLSACANLAGPTNPSSAQALNAAPAIPYQELSGQSLFQLLLAEIATNRHEYAAAAALYSEVGASFNDVAAINRAVALNQSIGNYSAMLPMAEKWLLLRPEDPTALMAHSVSAIAIGRIDEGLVSLDRWLVVDPTADVSLILTSYDVLKSAQRAILDRGLTDLLIKHPDSGSLPYTLARFKIIEDQPEAALQLVNQALAVEENLQVQLFRFQLLLNLERDEEAKKTIVALTKQEPTNRQVALQYSRYLFSYEPGNLDALKALHSRFATEPTISRTYARAAFEYQDYDSSTAVYTHLLTTAYSNEAHYFLGRIELLNELPDLAADHFERVVETPYLSSALAEWIALARPQDEQRIQAAIAAGKLSMPDMAPVLWRLQANYYQLIDRSDQAWSSLEDALQQYPDNADLLYDKALLAARLGRMVLMESNLVAVLQQEPNNANALNALGYSWADMNKNLDTAGRYIDQALATEPDNPAYQDSKGWHLYRIGDLDQALLWLQKAYSRMKNDEVAAHLAQVLWDLKRPSEARDLLAEVIRNYPDSTQIDILTELFSE</sequence>
<evidence type="ECO:0000256" key="1">
    <source>
        <dbReference type="SAM" id="SignalP"/>
    </source>
</evidence>
<dbReference type="PANTHER" id="PTHR12558">
    <property type="entry name" value="CELL DIVISION CYCLE 16,23,27"/>
    <property type="match status" value="1"/>
</dbReference>
<name>A0A2K8KP11_9GAMM</name>
<keyword evidence="1" id="KW-0732">Signal</keyword>
<dbReference type="Proteomes" id="UP000229757">
    <property type="component" value="Chromosome"/>
</dbReference>
<dbReference type="PANTHER" id="PTHR12558:SF13">
    <property type="entry name" value="CELL DIVISION CYCLE PROTEIN 27 HOMOLOG"/>
    <property type="match status" value="1"/>
</dbReference>
<dbReference type="Pfam" id="PF14559">
    <property type="entry name" value="TPR_19"/>
    <property type="match status" value="1"/>
</dbReference>
<accession>A0A2K8KP11</accession>
<dbReference type="Pfam" id="PF13432">
    <property type="entry name" value="TPR_16"/>
    <property type="match status" value="2"/>
</dbReference>
<feature type="signal peptide" evidence="1">
    <location>
        <begin position="1"/>
        <end position="26"/>
    </location>
</feature>
<dbReference type="InterPro" id="IPR011990">
    <property type="entry name" value="TPR-like_helical_dom_sf"/>
</dbReference>